<gene>
    <name evidence="7" type="ORF">QVD17_30198</name>
</gene>
<keyword evidence="8" id="KW-1185">Reference proteome</keyword>
<accession>A0AAD8NM15</accession>
<name>A0AAD8NM15_TARER</name>
<reference evidence="7" key="1">
    <citation type="journal article" date="2023" name="bioRxiv">
        <title>Improved chromosome-level genome assembly for marigold (Tagetes erecta).</title>
        <authorList>
            <person name="Jiang F."/>
            <person name="Yuan L."/>
            <person name="Wang S."/>
            <person name="Wang H."/>
            <person name="Xu D."/>
            <person name="Wang A."/>
            <person name="Fan W."/>
        </authorList>
    </citation>
    <scope>NUCLEOTIDE SEQUENCE</scope>
    <source>
        <strain evidence="7">WSJ</strain>
        <tissue evidence="7">Leaf</tissue>
    </source>
</reference>
<dbReference type="InterPro" id="IPR009768">
    <property type="entry name" value="MAP70"/>
</dbReference>
<dbReference type="PANTHER" id="PTHR31246">
    <property type="entry name" value="MICROTUBULE-ASSOCIATED PROTEIN 70-2"/>
    <property type="match status" value="1"/>
</dbReference>
<keyword evidence="3" id="KW-0963">Cytoplasm</keyword>
<comment type="similarity">
    <text evidence="2">Belongs to the MAP70 family.</text>
</comment>
<dbReference type="AlphaFoldDB" id="A0AAD8NM15"/>
<dbReference type="GO" id="GO:0007010">
    <property type="term" value="P:cytoskeleton organization"/>
    <property type="evidence" value="ECO:0007669"/>
    <property type="project" value="InterPro"/>
</dbReference>
<evidence type="ECO:0000256" key="4">
    <source>
        <dbReference type="ARBA" id="ARBA00022701"/>
    </source>
</evidence>
<keyword evidence="5" id="KW-0175">Coiled coil</keyword>
<dbReference type="Proteomes" id="UP001229421">
    <property type="component" value="Unassembled WGS sequence"/>
</dbReference>
<evidence type="ECO:0000256" key="6">
    <source>
        <dbReference type="ARBA" id="ARBA00023212"/>
    </source>
</evidence>
<sequence>MVKSWFLWGRKALFTCGLPGIMCLIKVKLWCGLRRLKVGLGSFFVDAKKDTIRVSLYVLDELEGDLSDGGMLLFLGADLKFVSVNAVLFCFEHDDLSNRHTLLKHARDLVTTVSALAKSQTEERKIYFGDDNDENEREKTKTLDIELARAKVNANRMATMVSFKKRMATMVANEWKYAHDKVMPAKQWLEERRFFHVLWEISSGTFFSL</sequence>
<dbReference type="Pfam" id="PF07058">
    <property type="entry name" value="MAP70"/>
    <property type="match status" value="1"/>
</dbReference>
<evidence type="ECO:0000256" key="2">
    <source>
        <dbReference type="ARBA" id="ARBA00008825"/>
    </source>
</evidence>
<evidence type="ECO:0000313" key="8">
    <source>
        <dbReference type="Proteomes" id="UP001229421"/>
    </source>
</evidence>
<evidence type="ECO:0000256" key="1">
    <source>
        <dbReference type="ARBA" id="ARBA00004245"/>
    </source>
</evidence>
<evidence type="ECO:0000256" key="5">
    <source>
        <dbReference type="ARBA" id="ARBA00023054"/>
    </source>
</evidence>
<evidence type="ECO:0000256" key="3">
    <source>
        <dbReference type="ARBA" id="ARBA00022490"/>
    </source>
</evidence>
<protein>
    <submittedName>
        <fullName evidence="7">Uncharacterized protein</fullName>
    </submittedName>
</protein>
<keyword evidence="4" id="KW-0493">Microtubule</keyword>
<dbReference type="EMBL" id="JAUHHV010000008">
    <property type="protein sequence ID" value="KAK1414454.1"/>
    <property type="molecule type" value="Genomic_DNA"/>
</dbReference>
<proteinExistence type="inferred from homology"/>
<comment type="subcellular location">
    <subcellularLocation>
        <location evidence="1">Cytoplasm</location>
        <location evidence="1">Cytoskeleton</location>
    </subcellularLocation>
</comment>
<evidence type="ECO:0000313" key="7">
    <source>
        <dbReference type="EMBL" id="KAK1414454.1"/>
    </source>
</evidence>
<keyword evidence="6" id="KW-0206">Cytoskeleton</keyword>
<organism evidence="7 8">
    <name type="scientific">Tagetes erecta</name>
    <name type="common">African marigold</name>
    <dbReference type="NCBI Taxonomy" id="13708"/>
    <lineage>
        <taxon>Eukaryota</taxon>
        <taxon>Viridiplantae</taxon>
        <taxon>Streptophyta</taxon>
        <taxon>Embryophyta</taxon>
        <taxon>Tracheophyta</taxon>
        <taxon>Spermatophyta</taxon>
        <taxon>Magnoliopsida</taxon>
        <taxon>eudicotyledons</taxon>
        <taxon>Gunneridae</taxon>
        <taxon>Pentapetalae</taxon>
        <taxon>asterids</taxon>
        <taxon>campanulids</taxon>
        <taxon>Asterales</taxon>
        <taxon>Asteraceae</taxon>
        <taxon>Asteroideae</taxon>
        <taxon>Heliantheae alliance</taxon>
        <taxon>Tageteae</taxon>
        <taxon>Tagetes</taxon>
    </lineage>
</organism>
<comment type="caution">
    <text evidence="7">The sequence shown here is derived from an EMBL/GenBank/DDBJ whole genome shotgun (WGS) entry which is preliminary data.</text>
</comment>
<dbReference type="PANTHER" id="PTHR31246:SF18">
    <property type="entry name" value="MICROTUBULE-ASSOCIATED PROTEIN 70-1-LIKE"/>
    <property type="match status" value="1"/>
</dbReference>
<dbReference type="GO" id="GO:0005874">
    <property type="term" value="C:microtubule"/>
    <property type="evidence" value="ECO:0007669"/>
    <property type="project" value="UniProtKB-KW"/>
</dbReference>
<dbReference type="GO" id="GO:0008017">
    <property type="term" value="F:microtubule binding"/>
    <property type="evidence" value="ECO:0007669"/>
    <property type="project" value="InterPro"/>
</dbReference>